<feature type="compositionally biased region" description="Basic and acidic residues" evidence="1">
    <location>
        <begin position="163"/>
        <end position="181"/>
    </location>
</feature>
<evidence type="ECO:0000313" key="3">
    <source>
        <dbReference type="WBParaSite" id="HCON_00113620-00001"/>
    </source>
</evidence>
<dbReference type="OMA" id="DYFRCKL"/>
<reference evidence="3" key="1">
    <citation type="submission" date="2020-12" db="UniProtKB">
        <authorList>
            <consortium name="WormBaseParasite"/>
        </authorList>
    </citation>
    <scope>IDENTIFICATION</scope>
    <source>
        <strain evidence="3">MHco3</strain>
    </source>
</reference>
<feature type="region of interest" description="Disordered" evidence="1">
    <location>
        <begin position="89"/>
        <end position="108"/>
    </location>
</feature>
<feature type="compositionally biased region" description="Basic and acidic residues" evidence="1">
    <location>
        <begin position="89"/>
        <end position="104"/>
    </location>
</feature>
<proteinExistence type="predicted"/>
<name>A0A7I4YNC6_HAECO</name>
<dbReference type="AlphaFoldDB" id="A0A7I4YNC6"/>
<keyword evidence="2" id="KW-1185">Reference proteome</keyword>
<feature type="compositionally biased region" description="Low complexity" evidence="1">
    <location>
        <begin position="805"/>
        <end position="820"/>
    </location>
</feature>
<dbReference type="Proteomes" id="UP000025227">
    <property type="component" value="Unplaced"/>
</dbReference>
<feature type="compositionally biased region" description="Polar residues" evidence="1">
    <location>
        <begin position="790"/>
        <end position="800"/>
    </location>
</feature>
<feature type="region of interest" description="Disordered" evidence="1">
    <location>
        <begin position="744"/>
        <end position="820"/>
    </location>
</feature>
<dbReference type="OrthoDB" id="5874790at2759"/>
<organism evidence="2 3">
    <name type="scientific">Haemonchus contortus</name>
    <name type="common">Barber pole worm</name>
    <dbReference type="NCBI Taxonomy" id="6289"/>
    <lineage>
        <taxon>Eukaryota</taxon>
        <taxon>Metazoa</taxon>
        <taxon>Ecdysozoa</taxon>
        <taxon>Nematoda</taxon>
        <taxon>Chromadorea</taxon>
        <taxon>Rhabditida</taxon>
        <taxon>Rhabditina</taxon>
        <taxon>Rhabditomorpha</taxon>
        <taxon>Strongyloidea</taxon>
        <taxon>Trichostrongylidae</taxon>
        <taxon>Haemonchus</taxon>
    </lineage>
</organism>
<evidence type="ECO:0000313" key="2">
    <source>
        <dbReference type="Proteomes" id="UP000025227"/>
    </source>
</evidence>
<sequence length="820" mass="92818">MKSLSVAQVKDIPAPFGHLGMAPGKAEMCPIMMELLEKLDAVAAASHVQQFCFQCVMKRAKEQFGGKELLYENGPPPWIIPEAHDEAQKEKQMEEETAKVEKPKKLPKNKKQKVKMILSEEEIDAHLYKRSFELSDSHLIYEIVKLKKLGKAQAHEFMIKLRQRAKAEKDGPSRKENDQKSTRVNPPERIPWCPNVQSLFPRGVLSGLNQNEQNRFLAICQNVMNSGSFRFMQNLKEFKEFQKRADPERSYMESLIVDSIESELEREGSILTTHPLSFVHDLAYGFILKRWRKRWSDKNFPQKFDFSTPVCSIDWKLQSVPLGKDSFPRLVTTILKGRHDRIQLPSLVNRCMLETSRLYNDYPPEASDANRLLDEFDTVTKMCIENGVRIAMDATTACHLMSDPFAGHEHSYAVPIRVIEKVVQGKTTNIAVLGKPRILGAVQRVAIQRQFIKYLLKTSYVSKKSMVAEVKTDSSEPSMKKPKTGTDVKQSDFCDPLDSILPSLEALSSQPGTSNAVNFSENGKTYSVFSIIGSNILLRSRAAPLCSEGHQSLKSMALSFQPKVEYVPNAGAMRLLDAESGWNYCKEIFKQSANHALFRTHYMGKHLLQIQHWISQSFEDAVGSEQQWTGPTHRQDAKMMVSAYTSRFARLLEEISHLSHGDYMLVNRHDGVVKILPQLDESATSSDVLDCEKEAVLVAQPSVRIRDVFNGLEAVIPLQWQVVQKRAPGCYVAPNSKLHFTARTPLPEGSMRLGEDKSKIGAKRNRQRKKENAKRRKVLQLQENRDNPVNDVQSEEQSSYCLFGSSAEPASPAHSEVLDN</sequence>
<dbReference type="WBParaSite" id="HCON_00113620-00001">
    <property type="protein sequence ID" value="HCON_00113620-00001"/>
    <property type="gene ID" value="HCON_00113620"/>
</dbReference>
<accession>A0A7I4YNC6</accession>
<feature type="compositionally biased region" description="Basic residues" evidence="1">
    <location>
        <begin position="760"/>
        <end position="778"/>
    </location>
</feature>
<protein>
    <submittedName>
        <fullName evidence="3">NARG2_C domain-containing protein</fullName>
    </submittedName>
</protein>
<evidence type="ECO:0000256" key="1">
    <source>
        <dbReference type="SAM" id="MobiDB-lite"/>
    </source>
</evidence>
<feature type="region of interest" description="Disordered" evidence="1">
    <location>
        <begin position="163"/>
        <end position="188"/>
    </location>
</feature>